<sequence length="198" mass="22267">MMIGSFFLSSCGRFVYGVDILNYGDSGILLLKIGDMEATGLHQAFSELGVSVPIIAGRFPSIPSKYRDPASYFGRFNERHATLPDDVVIGWQLADLKNCKAERRVSADSLAQRSIKSASVYAAKEYVFKDDCSWHPRPDKVYQQKLDLRPIKNSDAYKRTGDRYKDVAGSRYTLNITLIFIEDQVKVEVDNGATNPWL</sequence>
<keyword evidence="2" id="KW-1185">Reference proteome</keyword>
<proteinExistence type="predicted"/>
<organism evidence="1 2">
    <name type="scientific">Panacagrimonas perspica</name>
    <dbReference type="NCBI Taxonomy" id="381431"/>
    <lineage>
        <taxon>Bacteria</taxon>
        <taxon>Pseudomonadati</taxon>
        <taxon>Pseudomonadota</taxon>
        <taxon>Gammaproteobacteria</taxon>
        <taxon>Nevskiales</taxon>
        <taxon>Nevskiaceae</taxon>
        <taxon>Panacagrimonas</taxon>
    </lineage>
</organism>
<reference evidence="1 2" key="1">
    <citation type="submission" date="2019-03" db="EMBL/GenBank/DDBJ databases">
        <title>Genomic Encyclopedia of Type Strains, Phase IV (KMG-IV): sequencing the most valuable type-strain genomes for metagenomic binning, comparative biology and taxonomic classification.</title>
        <authorList>
            <person name="Goeker M."/>
        </authorList>
    </citation>
    <scope>NUCLEOTIDE SEQUENCE [LARGE SCALE GENOMIC DNA]</scope>
    <source>
        <strain evidence="1 2">DSM 26377</strain>
    </source>
</reference>
<name>A0A4S3KB79_9GAMM</name>
<evidence type="ECO:0000313" key="1">
    <source>
        <dbReference type="EMBL" id="TDU32546.1"/>
    </source>
</evidence>
<accession>A0A4S3KB79</accession>
<protein>
    <submittedName>
        <fullName evidence="1">Uncharacterized protein</fullName>
    </submittedName>
</protein>
<dbReference type="EMBL" id="SOBT01000008">
    <property type="protein sequence ID" value="TDU32546.1"/>
    <property type="molecule type" value="Genomic_DNA"/>
</dbReference>
<dbReference type="AlphaFoldDB" id="A0A4S3KB79"/>
<dbReference type="Proteomes" id="UP000295341">
    <property type="component" value="Unassembled WGS sequence"/>
</dbReference>
<evidence type="ECO:0000313" key="2">
    <source>
        <dbReference type="Proteomes" id="UP000295341"/>
    </source>
</evidence>
<gene>
    <name evidence="1" type="ORF">DFR24_1944</name>
</gene>
<comment type="caution">
    <text evidence="1">The sequence shown here is derived from an EMBL/GenBank/DDBJ whole genome shotgun (WGS) entry which is preliminary data.</text>
</comment>